<evidence type="ECO:0000256" key="2">
    <source>
        <dbReference type="ARBA" id="ARBA00008114"/>
    </source>
</evidence>
<evidence type="ECO:0000256" key="4">
    <source>
        <dbReference type="ARBA" id="ARBA00022692"/>
    </source>
</evidence>
<feature type="transmembrane region" description="Helical" evidence="8">
    <location>
        <begin position="170"/>
        <end position="192"/>
    </location>
</feature>
<dbReference type="InterPro" id="IPR027470">
    <property type="entry name" value="Cation_efflux_CTD"/>
</dbReference>
<evidence type="ECO:0000256" key="1">
    <source>
        <dbReference type="ARBA" id="ARBA00004141"/>
    </source>
</evidence>
<comment type="subcellular location">
    <subcellularLocation>
        <location evidence="1">Membrane</location>
        <topology evidence="1">Multi-pass membrane protein</topology>
    </subcellularLocation>
</comment>
<dbReference type="RefSeq" id="WP_204912879.1">
    <property type="nucleotide sequence ID" value="NZ_BAAAYR010000006.1"/>
</dbReference>
<dbReference type="InterPro" id="IPR050291">
    <property type="entry name" value="CDF_Transporter"/>
</dbReference>
<dbReference type="PANTHER" id="PTHR43840:SF15">
    <property type="entry name" value="MITOCHONDRIAL METAL TRANSPORTER 1-RELATED"/>
    <property type="match status" value="1"/>
</dbReference>
<dbReference type="NCBIfam" id="TIGR01297">
    <property type="entry name" value="CDF"/>
    <property type="match status" value="1"/>
</dbReference>
<keyword evidence="12" id="KW-1185">Reference proteome</keyword>
<keyword evidence="4 8" id="KW-0812">Transmembrane</keyword>
<name>A0ABP6Y9F5_9ACTN</name>
<dbReference type="Pfam" id="PF16916">
    <property type="entry name" value="ZT_dimer"/>
    <property type="match status" value="1"/>
</dbReference>
<evidence type="ECO:0000313" key="12">
    <source>
        <dbReference type="Proteomes" id="UP001500767"/>
    </source>
</evidence>
<evidence type="ECO:0000256" key="5">
    <source>
        <dbReference type="ARBA" id="ARBA00022989"/>
    </source>
</evidence>
<organism evidence="11 12">
    <name type="scientific">Microlunatus spumicola</name>
    <dbReference type="NCBI Taxonomy" id="81499"/>
    <lineage>
        <taxon>Bacteria</taxon>
        <taxon>Bacillati</taxon>
        <taxon>Actinomycetota</taxon>
        <taxon>Actinomycetes</taxon>
        <taxon>Propionibacteriales</taxon>
        <taxon>Propionibacteriaceae</taxon>
        <taxon>Microlunatus</taxon>
    </lineage>
</organism>
<keyword evidence="3" id="KW-0813">Transport</keyword>
<dbReference type="Pfam" id="PF01545">
    <property type="entry name" value="Cation_efflux"/>
    <property type="match status" value="1"/>
</dbReference>
<keyword evidence="6 8" id="KW-0472">Membrane</keyword>
<comment type="similarity">
    <text evidence="2">Belongs to the cation diffusion facilitator (CDF) transporter (TC 2.A.4) family.</text>
</comment>
<feature type="region of interest" description="Disordered" evidence="7">
    <location>
        <begin position="1"/>
        <end position="32"/>
    </location>
</feature>
<dbReference type="Gene3D" id="3.30.70.1350">
    <property type="entry name" value="Cation efflux protein, cytoplasmic domain"/>
    <property type="match status" value="1"/>
</dbReference>
<feature type="transmembrane region" description="Helical" evidence="8">
    <location>
        <begin position="138"/>
        <end position="158"/>
    </location>
</feature>
<dbReference type="PANTHER" id="PTHR43840">
    <property type="entry name" value="MITOCHONDRIAL METAL TRANSPORTER 1-RELATED"/>
    <property type="match status" value="1"/>
</dbReference>
<evidence type="ECO:0000259" key="10">
    <source>
        <dbReference type="Pfam" id="PF16916"/>
    </source>
</evidence>
<dbReference type="SUPFAM" id="SSF160240">
    <property type="entry name" value="Cation efflux protein cytoplasmic domain-like"/>
    <property type="match status" value="1"/>
</dbReference>
<evidence type="ECO:0000256" key="3">
    <source>
        <dbReference type="ARBA" id="ARBA00022448"/>
    </source>
</evidence>
<dbReference type="Proteomes" id="UP001500767">
    <property type="component" value="Unassembled WGS sequence"/>
</dbReference>
<dbReference type="InterPro" id="IPR036837">
    <property type="entry name" value="Cation_efflux_CTD_sf"/>
</dbReference>
<evidence type="ECO:0000256" key="7">
    <source>
        <dbReference type="SAM" id="MobiDB-lite"/>
    </source>
</evidence>
<dbReference type="EMBL" id="BAAAYR010000006">
    <property type="protein sequence ID" value="GAA3578154.1"/>
    <property type="molecule type" value="Genomic_DNA"/>
</dbReference>
<dbReference type="InterPro" id="IPR058533">
    <property type="entry name" value="Cation_efflux_TM"/>
</dbReference>
<reference evidence="12" key="1">
    <citation type="journal article" date="2019" name="Int. J. Syst. Evol. Microbiol.">
        <title>The Global Catalogue of Microorganisms (GCM) 10K type strain sequencing project: providing services to taxonomists for standard genome sequencing and annotation.</title>
        <authorList>
            <consortium name="The Broad Institute Genomics Platform"/>
            <consortium name="The Broad Institute Genome Sequencing Center for Infectious Disease"/>
            <person name="Wu L."/>
            <person name="Ma J."/>
        </authorList>
    </citation>
    <scope>NUCLEOTIDE SEQUENCE [LARGE SCALE GENOMIC DNA]</scope>
    <source>
        <strain evidence="12">JCM 16540</strain>
    </source>
</reference>
<feature type="compositionally biased region" description="Basic and acidic residues" evidence="7">
    <location>
        <begin position="1"/>
        <end position="29"/>
    </location>
</feature>
<evidence type="ECO:0000313" key="11">
    <source>
        <dbReference type="EMBL" id="GAA3578154.1"/>
    </source>
</evidence>
<evidence type="ECO:0000256" key="8">
    <source>
        <dbReference type="SAM" id="Phobius"/>
    </source>
</evidence>
<keyword evidence="5 8" id="KW-1133">Transmembrane helix</keyword>
<feature type="transmembrane region" description="Helical" evidence="8">
    <location>
        <begin position="68"/>
        <end position="93"/>
    </location>
</feature>
<protein>
    <submittedName>
        <fullName evidence="11">Cation diffusion facilitator family transporter</fullName>
    </submittedName>
</protein>
<feature type="transmembrane region" description="Helical" evidence="8">
    <location>
        <begin position="213"/>
        <end position="231"/>
    </location>
</feature>
<dbReference type="InterPro" id="IPR002524">
    <property type="entry name" value="Cation_efflux"/>
</dbReference>
<accession>A0ABP6Y9F5</accession>
<feature type="domain" description="Cation efflux protein cytoplasmic" evidence="10">
    <location>
        <begin position="266"/>
        <end position="342"/>
    </location>
</feature>
<dbReference type="Gene3D" id="1.20.1510.10">
    <property type="entry name" value="Cation efflux protein transmembrane domain"/>
    <property type="match status" value="1"/>
</dbReference>
<dbReference type="SUPFAM" id="SSF161111">
    <property type="entry name" value="Cation efflux protein transmembrane domain-like"/>
    <property type="match status" value="1"/>
</dbReference>
<feature type="domain" description="Cation efflux protein transmembrane" evidence="9">
    <location>
        <begin position="69"/>
        <end position="261"/>
    </location>
</feature>
<feature type="transmembrane region" description="Helical" evidence="8">
    <location>
        <begin position="237"/>
        <end position="254"/>
    </location>
</feature>
<comment type="caution">
    <text evidence="11">The sequence shown here is derived from an EMBL/GenBank/DDBJ whole genome shotgun (WGS) entry which is preliminary data.</text>
</comment>
<feature type="transmembrane region" description="Helical" evidence="8">
    <location>
        <begin position="99"/>
        <end position="118"/>
    </location>
</feature>
<gene>
    <name evidence="11" type="ORF">GCM10022197_39410</name>
</gene>
<evidence type="ECO:0000256" key="6">
    <source>
        <dbReference type="ARBA" id="ARBA00023136"/>
    </source>
</evidence>
<evidence type="ECO:0000259" key="9">
    <source>
        <dbReference type="Pfam" id="PF01545"/>
    </source>
</evidence>
<proteinExistence type="inferred from homology"/>
<sequence>MSHTREAREHEHDLHERGHEHEHDEHEHPTNLAGRVRHTVSELFGGHSHDTADQIDDALEANQAGRRALLISLVGLGATAILQGVVVVLSGSVALLGDTLHNVADALTAVPLLIAFALGRRAASKRFTYGYGRAEDLAGLFVVAMIALSAALAAYEAVRRLLDPRDVTHLWAVAGAAVVGFLGNELVARYRIRVGRQIGSAALVADGLHARTDGFTSLAVLLGAGGVALGWRWADPVVGLLITVAILGVLRSAVVQVGARLMDAVDPATVDQALAVVGAVDGVRAVPDLRLRWIGHTLHAEADVTVDPGLTVVEGHDLAHHVEQHLIAYVGRLGSATVHVSPAA</sequence>
<dbReference type="InterPro" id="IPR027469">
    <property type="entry name" value="Cation_efflux_TMD_sf"/>
</dbReference>